<dbReference type="GO" id="GO:0016491">
    <property type="term" value="F:oxidoreductase activity"/>
    <property type="evidence" value="ECO:0007669"/>
    <property type="project" value="InterPro"/>
</dbReference>
<evidence type="ECO:0000256" key="5">
    <source>
        <dbReference type="SAM" id="SignalP"/>
    </source>
</evidence>
<dbReference type="Gene3D" id="1.10.1280.10">
    <property type="entry name" value="Di-copper center containing domain from catechol oxidase"/>
    <property type="match status" value="1"/>
</dbReference>
<sequence length="549" mass="62553">MFENVILFTVVWCAVLVAVTSQGQEVFIKPLEIIQCEERAKDEPVNQTLAAEACMRSYFVDRLSTNVMDLNDHDFFEREFANKQFGKKPPPSGFRVRRDIRVLNITERQKVFRAFDDLYKTGVMARFGRVHGSEIYRKHSGAGFLPWHRVFTTALEEKLREVDPEVSLPYWDYSMDYYMPLPNDSIVWSKCFFGNGNNTVSDGPFRFMYGGFNMPIKRDIMPEETCPPGLISKADIDGLMEFCHFANITTGRQRYNQNRSHNLESLHNSVHNWVGGDMADLGAAAYDPIFFMHHAFIDYIWEQFRRRQSSNECNVDAEKDYREPGDYSIKNDTIALQRPTDAMQAFNHLQIRDGLWNNWTTSVYGYEPAPKCPECGNSENLYCNMTIDPRRPEGVCVPKSIDFCVDPPLYAFHRDETYNKPQGDGAKLSLGPRHLGVPGDGRTRFMSQEDGLVSLRNQLAIDMPTTSQQVFSDNRISTSIPVLATLSSVLGILVVTLGIHNRKITKQLQSLRNPSWAKFTTASQEDTPGTDEARNMGDDSEQLELGTGI</sequence>
<reference evidence="8" key="1">
    <citation type="journal article" date="2019" name="bioRxiv">
        <title>The Genome of the Zebra Mussel, Dreissena polymorpha: A Resource for Invasive Species Research.</title>
        <authorList>
            <person name="McCartney M.A."/>
            <person name="Auch B."/>
            <person name="Kono T."/>
            <person name="Mallez S."/>
            <person name="Zhang Y."/>
            <person name="Obille A."/>
            <person name="Becker A."/>
            <person name="Abrahante J.E."/>
            <person name="Garbe J."/>
            <person name="Badalamenti J.P."/>
            <person name="Herman A."/>
            <person name="Mangelson H."/>
            <person name="Liachko I."/>
            <person name="Sullivan S."/>
            <person name="Sone E.D."/>
            <person name="Koren S."/>
            <person name="Silverstein K.A.T."/>
            <person name="Beckman K.B."/>
            <person name="Gohl D.M."/>
        </authorList>
    </citation>
    <scope>NUCLEOTIDE SEQUENCE</scope>
    <source>
        <strain evidence="8">Duluth1</strain>
        <tissue evidence="8">Whole animal</tissue>
    </source>
</reference>
<dbReference type="GO" id="GO:0046872">
    <property type="term" value="F:metal ion binding"/>
    <property type="evidence" value="ECO:0007669"/>
    <property type="project" value="UniProtKB-KW"/>
</dbReference>
<reference evidence="8" key="2">
    <citation type="submission" date="2020-11" db="EMBL/GenBank/DDBJ databases">
        <authorList>
            <person name="McCartney M.A."/>
            <person name="Auch B."/>
            <person name="Kono T."/>
            <person name="Mallez S."/>
            <person name="Becker A."/>
            <person name="Gohl D.M."/>
            <person name="Silverstein K.A.T."/>
            <person name="Koren S."/>
            <person name="Bechman K.B."/>
            <person name="Herman A."/>
            <person name="Abrahante J.E."/>
            <person name="Garbe J."/>
        </authorList>
    </citation>
    <scope>NUCLEOTIDE SEQUENCE</scope>
    <source>
        <strain evidence="8">Duluth1</strain>
        <tissue evidence="8">Whole animal</tissue>
    </source>
</reference>
<protein>
    <recommendedName>
        <fullName evidence="6 7">Tyrosinase copper-binding domain-containing protein</fullName>
    </recommendedName>
</protein>
<dbReference type="PROSITE" id="PS00498">
    <property type="entry name" value="TYROSINASE_2"/>
    <property type="match status" value="1"/>
</dbReference>
<name>A0A9D4GXD0_DREPO</name>
<dbReference type="PANTHER" id="PTHR11474">
    <property type="entry name" value="TYROSINASE FAMILY MEMBER"/>
    <property type="match status" value="1"/>
</dbReference>
<dbReference type="AlphaFoldDB" id="A0A9D4GXD0"/>
<dbReference type="EMBL" id="JAIWYP010000005">
    <property type="protein sequence ID" value="KAH3824755.1"/>
    <property type="molecule type" value="Genomic_DNA"/>
</dbReference>
<comment type="caution">
    <text evidence="8">The sequence shown here is derived from an EMBL/GenBank/DDBJ whole genome shotgun (WGS) entry which is preliminary data.</text>
</comment>
<evidence type="ECO:0000313" key="8">
    <source>
        <dbReference type="EMBL" id="KAH3824755.1"/>
    </source>
</evidence>
<feature type="signal peptide" evidence="5">
    <location>
        <begin position="1"/>
        <end position="23"/>
    </location>
</feature>
<dbReference type="SUPFAM" id="SSF48056">
    <property type="entry name" value="Di-copper centre-containing domain"/>
    <property type="match status" value="1"/>
</dbReference>
<keyword evidence="4" id="KW-0472">Membrane</keyword>
<evidence type="ECO:0000256" key="1">
    <source>
        <dbReference type="ARBA" id="ARBA00022723"/>
    </source>
</evidence>
<evidence type="ECO:0000256" key="3">
    <source>
        <dbReference type="SAM" id="MobiDB-lite"/>
    </source>
</evidence>
<dbReference type="PRINTS" id="PR00092">
    <property type="entry name" value="TYROSINASE"/>
</dbReference>
<dbReference type="Proteomes" id="UP000828390">
    <property type="component" value="Unassembled WGS sequence"/>
</dbReference>
<feature type="region of interest" description="Disordered" evidence="3">
    <location>
        <begin position="520"/>
        <end position="549"/>
    </location>
</feature>
<dbReference type="InterPro" id="IPR002227">
    <property type="entry name" value="Tyrosinase_Cu-bd"/>
</dbReference>
<keyword evidence="4" id="KW-0812">Transmembrane</keyword>
<evidence type="ECO:0000259" key="6">
    <source>
        <dbReference type="PROSITE" id="PS00497"/>
    </source>
</evidence>
<feature type="domain" description="Tyrosinase copper-binding" evidence="7">
    <location>
        <begin position="287"/>
        <end position="298"/>
    </location>
</feature>
<feature type="domain" description="Tyrosinase copper-binding" evidence="6">
    <location>
        <begin position="139"/>
        <end position="156"/>
    </location>
</feature>
<evidence type="ECO:0000259" key="7">
    <source>
        <dbReference type="PROSITE" id="PS00498"/>
    </source>
</evidence>
<dbReference type="PROSITE" id="PS00497">
    <property type="entry name" value="TYROSINASE_1"/>
    <property type="match status" value="1"/>
</dbReference>
<proteinExistence type="predicted"/>
<keyword evidence="9" id="KW-1185">Reference proteome</keyword>
<keyword evidence="1" id="KW-0479">Metal-binding</keyword>
<dbReference type="InterPro" id="IPR050316">
    <property type="entry name" value="Tyrosinase/Hemocyanin"/>
</dbReference>
<dbReference type="InterPro" id="IPR008922">
    <property type="entry name" value="Di-copper_centre_dom_sf"/>
</dbReference>
<keyword evidence="5" id="KW-0732">Signal</keyword>
<organism evidence="8 9">
    <name type="scientific">Dreissena polymorpha</name>
    <name type="common">Zebra mussel</name>
    <name type="synonym">Mytilus polymorpha</name>
    <dbReference type="NCBI Taxonomy" id="45954"/>
    <lineage>
        <taxon>Eukaryota</taxon>
        <taxon>Metazoa</taxon>
        <taxon>Spiralia</taxon>
        <taxon>Lophotrochozoa</taxon>
        <taxon>Mollusca</taxon>
        <taxon>Bivalvia</taxon>
        <taxon>Autobranchia</taxon>
        <taxon>Heteroconchia</taxon>
        <taxon>Euheterodonta</taxon>
        <taxon>Imparidentia</taxon>
        <taxon>Neoheterodontei</taxon>
        <taxon>Myida</taxon>
        <taxon>Dreissenoidea</taxon>
        <taxon>Dreissenidae</taxon>
        <taxon>Dreissena</taxon>
    </lineage>
</organism>
<keyword evidence="2" id="KW-0186">Copper</keyword>
<gene>
    <name evidence="8" type="ORF">DPMN_126608</name>
</gene>
<evidence type="ECO:0000256" key="2">
    <source>
        <dbReference type="ARBA" id="ARBA00023008"/>
    </source>
</evidence>
<keyword evidence="4" id="KW-1133">Transmembrane helix</keyword>
<evidence type="ECO:0000256" key="4">
    <source>
        <dbReference type="SAM" id="Phobius"/>
    </source>
</evidence>
<feature type="chain" id="PRO_5039127851" description="Tyrosinase copper-binding domain-containing protein" evidence="5">
    <location>
        <begin position="24"/>
        <end position="549"/>
    </location>
</feature>
<evidence type="ECO:0000313" key="9">
    <source>
        <dbReference type="Proteomes" id="UP000828390"/>
    </source>
</evidence>
<feature type="transmembrane region" description="Helical" evidence="4">
    <location>
        <begin position="480"/>
        <end position="499"/>
    </location>
</feature>
<accession>A0A9D4GXD0</accession>
<dbReference type="PANTHER" id="PTHR11474:SF126">
    <property type="entry name" value="TYROSINASE-LIKE PROTEIN TYR-1-RELATED"/>
    <property type="match status" value="1"/>
</dbReference>
<dbReference type="Pfam" id="PF00264">
    <property type="entry name" value="Tyrosinase"/>
    <property type="match status" value="1"/>
</dbReference>